<dbReference type="GO" id="GO:0005337">
    <property type="term" value="F:nucleoside transmembrane transporter activity"/>
    <property type="evidence" value="ECO:0007669"/>
    <property type="project" value="InterPro"/>
</dbReference>
<reference evidence="8 9" key="1">
    <citation type="journal article" date="2017" name="Mol. Plant">
        <title>The Genome of Medicinal Plant Macleaya cordata Provides New Insights into Benzylisoquinoline Alkaloids Metabolism.</title>
        <authorList>
            <person name="Liu X."/>
            <person name="Liu Y."/>
            <person name="Huang P."/>
            <person name="Ma Y."/>
            <person name="Qing Z."/>
            <person name="Tang Q."/>
            <person name="Cao H."/>
            <person name="Cheng P."/>
            <person name="Zheng Y."/>
            <person name="Yuan Z."/>
            <person name="Zhou Y."/>
            <person name="Liu J."/>
            <person name="Tang Z."/>
            <person name="Zhuo Y."/>
            <person name="Zhang Y."/>
            <person name="Yu L."/>
            <person name="Huang J."/>
            <person name="Yang P."/>
            <person name="Peng Q."/>
            <person name="Zhang J."/>
            <person name="Jiang W."/>
            <person name="Zhang Z."/>
            <person name="Lin K."/>
            <person name="Ro D.K."/>
            <person name="Chen X."/>
            <person name="Xiong X."/>
            <person name="Shang Y."/>
            <person name="Huang S."/>
            <person name="Zeng J."/>
        </authorList>
    </citation>
    <scope>NUCLEOTIDE SEQUENCE [LARGE SCALE GENOMIC DNA]</scope>
    <source>
        <strain evidence="9">cv. BLH2017</strain>
        <tissue evidence="8">Root</tissue>
    </source>
</reference>
<dbReference type="InterPro" id="IPR002259">
    <property type="entry name" value="Eqnu_transpt"/>
</dbReference>
<feature type="transmembrane region" description="Helical" evidence="7">
    <location>
        <begin position="297"/>
        <end position="318"/>
    </location>
</feature>
<protein>
    <submittedName>
        <fullName evidence="8">Equilibrative nucleoside transporter</fullName>
    </submittedName>
</protein>
<evidence type="ECO:0000256" key="4">
    <source>
        <dbReference type="ARBA" id="ARBA00022692"/>
    </source>
</evidence>
<organism evidence="8 9">
    <name type="scientific">Macleaya cordata</name>
    <name type="common">Five-seeded plume-poppy</name>
    <name type="synonym">Bocconia cordata</name>
    <dbReference type="NCBI Taxonomy" id="56857"/>
    <lineage>
        <taxon>Eukaryota</taxon>
        <taxon>Viridiplantae</taxon>
        <taxon>Streptophyta</taxon>
        <taxon>Embryophyta</taxon>
        <taxon>Tracheophyta</taxon>
        <taxon>Spermatophyta</taxon>
        <taxon>Magnoliopsida</taxon>
        <taxon>Ranunculales</taxon>
        <taxon>Papaveraceae</taxon>
        <taxon>Papaveroideae</taxon>
        <taxon>Macleaya</taxon>
    </lineage>
</organism>
<comment type="similarity">
    <text evidence="2">Belongs to the SLC29A/ENT transporter (TC 2.A.57) family.</text>
</comment>
<evidence type="ECO:0000256" key="2">
    <source>
        <dbReference type="ARBA" id="ARBA00007965"/>
    </source>
</evidence>
<sequence length="506" mass="55671">MTNPNDSGGANTLGGKYTAILVCWLLGNGCLFSWNSMLTIEDYYSYLFPHYHPTRVLTLVYQPFALGTLAILAYKEAKINTRRRNLAGYLLFFICSLLIIVLDLATSGKGGIWSFIGICAISGGFGVADAHVQGGMVGDLSFMCPELIQSFLAGLAASGALTSALRLITKAAFENSQNGFRKGAILFFAVSSFFELLCVLLYAFVFPKLPIVKHYRSVAALEGSKTVSADLAAGGIESVPIERAEEDPKRLERLSNKQLFIQNIDYAFEMFLIYLVTLSIFPGFLSEDTGAHSLGSWYALVLIAMYNVFDLVGRYIPLIECLKLESRKQLMVATLSRLLLIQAFYFTAKYGDQGWMITLTSLLGFSNGYLTVCVLTTAPKGYKGPEQNALGNLLVLCLLGGIFAGVTSDWLWLIGKGCSTGLPNASFNLNCLLWTLSGVIQLESGATTLTSLLADFHTEGHWRMNFVLWLPFYQGKLIYLAYIPLHVFDTKICFKQIIEALLEGFS</sequence>
<comment type="caution">
    <text evidence="8">The sequence shown here is derived from an EMBL/GenBank/DDBJ whole genome shotgun (WGS) entry which is preliminary data.</text>
</comment>
<dbReference type="OrthoDB" id="1856718at2759"/>
<feature type="transmembrane region" description="Helical" evidence="7">
    <location>
        <begin position="330"/>
        <end position="348"/>
    </location>
</feature>
<dbReference type="Pfam" id="PF01733">
    <property type="entry name" value="Nucleoside_tran"/>
    <property type="match status" value="1"/>
</dbReference>
<feature type="transmembrane region" description="Helical" evidence="7">
    <location>
        <begin position="390"/>
        <end position="412"/>
    </location>
</feature>
<evidence type="ECO:0000313" key="9">
    <source>
        <dbReference type="Proteomes" id="UP000195402"/>
    </source>
</evidence>
<feature type="transmembrane region" description="Helical" evidence="7">
    <location>
        <begin position="354"/>
        <end position="378"/>
    </location>
</feature>
<accession>A0A200QBX3</accession>
<feature type="transmembrane region" description="Helical" evidence="7">
    <location>
        <begin position="466"/>
        <end position="485"/>
    </location>
</feature>
<evidence type="ECO:0000256" key="7">
    <source>
        <dbReference type="SAM" id="Phobius"/>
    </source>
</evidence>
<feature type="transmembrane region" description="Helical" evidence="7">
    <location>
        <begin position="56"/>
        <end position="74"/>
    </location>
</feature>
<proteinExistence type="inferred from homology"/>
<dbReference type="GO" id="GO:0005886">
    <property type="term" value="C:plasma membrane"/>
    <property type="evidence" value="ECO:0007669"/>
    <property type="project" value="TreeGrafter"/>
</dbReference>
<feature type="transmembrane region" description="Helical" evidence="7">
    <location>
        <begin position="266"/>
        <end position="285"/>
    </location>
</feature>
<evidence type="ECO:0000256" key="1">
    <source>
        <dbReference type="ARBA" id="ARBA00004141"/>
    </source>
</evidence>
<keyword evidence="3" id="KW-0813">Transport</keyword>
<feature type="transmembrane region" description="Helical" evidence="7">
    <location>
        <begin position="17"/>
        <end position="36"/>
    </location>
</feature>
<dbReference type="EMBL" id="MVGT01002390">
    <property type="protein sequence ID" value="OVA07978.1"/>
    <property type="molecule type" value="Genomic_DNA"/>
</dbReference>
<dbReference type="OMA" id="MADAHTL"/>
<keyword evidence="4 7" id="KW-0812">Transmembrane</keyword>
<feature type="transmembrane region" description="Helical" evidence="7">
    <location>
        <begin position="111"/>
        <end position="130"/>
    </location>
</feature>
<gene>
    <name evidence="8" type="ORF">BVC80_1433g28</name>
</gene>
<dbReference type="InParanoid" id="A0A200QBX3"/>
<evidence type="ECO:0000256" key="5">
    <source>
        <dbReference type="ARBA" id="ARBA00022989"/>
    </source>
</evidence>
<evidence type="ECO:0000256" key="6">
    <source>
        <dbReference type="ARBA" id="ARBA00023136"/>
    </source>
</evidence>
<evidence type="ECO:0000256" key="3">
    <source>
        <dbReference type="ARBA" id="ARBA00022448"/>
    </source>
</evidence>
<keyword evidence="9" id="KW-1185">Reference proteome</keyword>
<feature type="transmembrane region" description="Helical" evidence="7">
    <location>
        <begin position="185"/>
        <end position="206"/>
    </location>
</feature>
<dbReference type="PANTHER" id="PTHR10332:SF30">
    <property type="entry name" value="EQUILIBRATIVE NUCLEOTIDE TRANSPORTER 2"/>
    <property type="match status" value="1"/>
</dbReference>
<keyword evidence="6 7" id="KW-0472">Membrane</keyword>
<dbReference type="Proteomes" id="UP000195402">
    <property type="component" value="Unassembled WGS sequence"/>
</dbReference>
<dbReference type="PANTHER" id="PTHR10332">
    <property type="entry name" value="EQUILIBRATIVE NUCLEOSIDE TRANSPORTER"/>
    <property type="match status" value="1"/>
</dbReference>
<feature type="transmembrane region" description="Helical" evidence="7">
    <location>
        <begin position="86"/>
        <end position="105"/>
    </location>
</feature>
<dbReference type="AlphaFoldDB" id="A0A200QBX3"/>
<comment type="subcellular location">
    <subcellularLocation>
        <location evidence="1">Membrane</location>
        <topology evidence="1">Multi-pass membrane protein</topology>
    </subcellularLocation>
</comment>
<dbReference type="InterPro" id="IPR036259">
    <property type="entry name" value="MFS_trans_sf"/>
</dbReference>
<dbReference type="FunCoup" id="A0A200QBX3">
    <property type="interactions" value="362"/>
</dbReference>
<name>A0A200QBX3_MACCD</name>
<dbReference type="SUPFAM" id="SSF103473">
    <property type="entry name" value="MFS general substrate transporter"/>
    <property type="match status" value="1"/>
</dbReference>
<keyword evidence="5 7" id="KW-1133">Transmembrane helix</keyword>
<evidence type="ECO:0000313" key="8">
    <source>
        <dbReference type="EMBL" id="OVA07978.1"/>
    </source>
</evidence>
<feature type="transmembrane region" description="Helical" evidence="7">
    <location>
        <begin position="151"/>
        <end position="173"/>
    </location>
</feature>